<organism evidence="1 2">
    <name type="scientific">Methylobacterium adhaesivum</name>
    <dbReference type="NCBI Taxonomy" id="333297"/>
    <lineage>
        <taxon>Bacteria</taxon>
        <taxon>Pseudomonadati</taxon>
        <taxon>Pseudomonadota</taxon>
        <taxon>Alphaproteobacteria</taxon>
        <taxon>Hyphomicrobiales</taxon>
        <taxon>Methylobacteriaceae</taxon>
        <taxon>Methylobacterium</taxon>
    </lineage>
</organism>
<accession>A0ABT8BFI3</accession>
<protein>
    <submittedName>
        <fullName evidence="1">DUF2612 domain-containing protein</fullName>
    </submittedName>
</protein>
<evidence type="ECO:0000313" key="1">
    <source>
        <dbReference type="EMBL" id="MDN3590594.1"/>
    </source>
</evidence>
<dbReference type="Proteomes" id="UP001224644">
    <property type="component" value="Unassembled WGS sequence"/>
</dbReference>
<dbReference type="InterPro" id="IPR021283">
    <property type="entry name" value="Phage_Wedge1"/>
</dbReference>
<dbReference type="EMBL" id="JAUFPX010000006">
    <property type="protein sequence ID" value="MDN3590594.1"/>
    <property type="molecule type" value="Genomic_DNA"/>
</dbReference>
<comment type="caution">
    <text evidence="1">The sequence shown here is derived from an EMBL/GenBank/DDBJ whole genome shotgun (WGS) entry which is preliminary data.</text>
</comment>
<reference evidence="2" key="1">
    <citation type="journal article" date="2019" name="Int. J. Syst. Evol. Microbiol.">
        <title>The Global Catalogue of Microorganisms (GCM) 10K type strain sequencing project: providing services to taxonomists for standard genome sequencing and annotation.</title>
        <authorList>
            <consortium name="The Broad Institute Genomics Platform"/>
            <consortium name="The Broad Institute Genome Sequencing Center for Infectious Disease"/>
            <person name="Wu L."/>
            <person name="Ma J."/>
        </authorList>
    </citation>
    <scope>NUCLEOTIDE SEQUENCE [LARGE SCALE GENOMIC DNA]</scope>
    <source>
        <strain evidence="2">CECT 7069</strain>
    </source>
</reference>
<dbReference type="Pfam" id="PF11041">
    <property type="entry name" value="Phage_Wedge1"/>
    <property type="match status" value="1"/>
</dbReference>
<dbReference type="RefSeq" id="WP_238223029.1">
    <property type="nucleotide sequence ID" value="NZ_BPQD01000003.1"/>
</dbReference>
<keyword evidence="2" id="KW-1185">Reference proteome</keyword>
<name>A0ABT8BFI3_9HYPH</name>
<gene>
    <name evidence="1" type="ORF">QWZ12_08205</name>
</gene>
<evidence type="ECO:0000313" key="2">
    <source>
        <dbReference type="Proteomes" id="UP001224644"/>
    </source>
</evidence>
<sequence>MTACRAAGDLVEAEVDRIRTQYRESPNLLAYFRHVLGQIAEAQTALCRIPAAFDLDTAVGDQLTILGKDLGFPRRHCQGQFRPVFGFGANGFTGITPSVGPYFGFPCNDEAPEARVTGFCGGSFCADGGEPEFGFGCSTDIPRDLPVSGFCEEGTWFGCTDSEIAPCDLGCESIIPVEGYCEDGSWLDCDGPRFDDYTFTDDELYRRYLKVRRYQILGLYDLDSLNAALRGIWGASAFVATMDRGQITLASGRILSNVEKQILPITVKVLPIAPGIRRLVHVDPGRPFGFGEGWGGLCDSVWHNPQSVID</sequence>
<proteinExistence type="predicted"/>